<dbReference type="InterPro" id="IPR001559">
    <property type="entry name" value="Phosphotriesterase"/>
</dbReference>
<dbReference type="GO" id="GO:0016787">
    <property type="term" value="F:hydrolase activity"/>
    <property type="evidence" value="ECO:0007669"/>
    <property type="project" value="UniProtKB-KW"/>
</dbReference>
<feature type="binding site" evidence="4">
    <location>
        <position position="206"/>
    </location>
    <ligand>
        <name>Zn(2+)</name>
        <dbReference type="ChEBI" id="CHEBI:29105"/>
        <label>2</label>
    </ligand>
</feature>
<dbReference type="Gene3D" id="3.20.20.140">
    <property type="entry name" value="Metal-dependent hydrolases"/>
    <property type="match status" value="1"/>
</dbReference>
<organism evidence="6">
    <name type="scientific">uncultured Rubrobacteraceae bacterium</name>
    <dbReference type="NCBI Taxonomy" id="349277"/>
    <lineage>
        <taxon>Bacteria</taxon>
        <taxon>Bacillati</taxon>
        <taxon>Actinomycetota</taxon>
        <taxon>Rubrobacteria</taxon>
        <taxon>Rubrobacterales</taxon>
        <taxon>Rubrobacteraceae</taxon>
        <taxon>environmental samples</taxon>
    </lineage>
</organism>
<dbReference type="AlphaFoldDB" id="A0A6J4R3P6"/>
<accession>A0A6J4R3P6</accession>
<feature type="binding site" evidence="4">
    <location>
        <position position="23"/>
    </location>
    <ligand>
        <name>Zn(2+)</name>
        <dbReference type="ChEBI" id="CHEBI:29105"/>
        <label>1</label>
    </ligand>
</feature>
<keyword evidence="2" id="KW-0378">Hydrolase</keyword>
<evidence type="ECO:0000313" key="6">
    <source>
        <dbReference type="EMBL" id="CAA9463387.1"/>
    </source>
</evidence>
<dbReference type="PANTHER" id="PTHR10819">
    <property type="entry name" value="PHOSPHOTRIESTERASE-RELATED"/>
    <property type="match status" value="1"/>
</dbReference>
<evidence type="ECO:0000256" key="5">
    <source>
        <dbReference type="PROSITE-ProRule" id="PRU00679"/>
    </source>
</evidence>
<dbReference type="PROSITE" id="PS51347">
    <property type="entry name" value="PHOSPHOTRIESTERASE_2"/>
    <property type="match status" value="1"/>
</dbReference>
<dbReference type="InterPro" id="IPR032466">
    <property type="entry name" value="Metal_Hydrolase"/>
</dbReference>
<dbReference type="PANTHER" id="PTHR10819:SF3">
    <property type="entry name" value="PHOSPHOTRIESTERASE-RELATED PROTEIN"/>
    <property type="match status" value="1"/>
</dbReference>
<dbReference type="EMBL" id="CADCVE010000092">
    <property type="protein sequence ID" value="CAA9463387.1"/>
    <property type="molecule type" value="Genomic_DNA"/>
</dbReference>
<dbReference type="PIRSF" id="PIRSF016839">
    <property type="entry name" value="PhP"/>
    <property type="match status" value="1"/>
</dbReference>
<proteinExistence type="inferred from homology"/>
<feature type="binding site" evidence="4">
    <location>
        <position position="25"/>
    </location>
    <ligand>
        <name>Zn(2+)</name>
        <dbReference type="ChEBI" id="CHEBI:29105"/>
        <label>1</label>
    </ligand>
</feature>
<feature type="modified residue" description="N6-carboxylysine" evidence="3 5">
    <location>
        <position position="145"/>
    </location>
</feature>
<feature type="binding site" evidence="4">
    <location>
        <position position="178"/>
    </location>
    <ligand>
        <name>Zn(2+)</name>
        <dbReference type="ChEBI" id="CHEBI:29105"/>
        <label>2</label>
    </ligand>
</feature>
<keyword evidence="1 4" id="KW-0479">Metal-binding</keyword>
<protein>
    <submittedName>
        <fullName evidence="6">Phosphotriesterase, putative</fullName>
    </submittedName>
</protein>
<dbReference type="SUPFAM" id="SSF51556">
    <property type="entry name" value="Metallo-dependent hydrolases"/>
    <property type="match status" value="1"/>
</dbReference>
<evidence type="ECO:0000256" key="1">
    <source>
        <dbReference type="ARBA" id="ARBA00022723"/>
    </source>
</evidence>
<evidence type="ECO:0000256" key="4">
    <source>
        <dbReference type="PIRSR" id="PIRSR601559-51"/>
    </source>
</evidence>
<comment type="cofactor">
    <cofactor evidence="4">
        <name>a divalent metal cation</name>
        <dbReference type="ChEBI" id="CHEBI:60240"/>
    </cofactor>
    <text evidence="4">Binds 2 divalent metal cations per subunit.</text>
</comment>
<evidence type="ECO:0000256" key="2">
    <source>
        <dbReference type="ARBA" id="ARBA00022801"/>
    </source>
</evidence>
<feature type="binding site" evidence="4">
    <location>
        <position position="266"/>
    </location>
    <ligand>
        <name>Zn(2+)</name>
        <dbReference type="ChEBI" id="CHEBI:29105"/>
        <label>1</label>
    </ligand>
</feature>
<dbReference type="GO" id="GO:0008270">
    <property type="term" value="F:zinc ion binding"/>
    <property type="evidence" value="ECO:0007669"/>
    <property type="project" value="InterPro"/>
</dbReference>
<feature type="binding site" description="via carbamate group" evidence="4">
    <location>
        <position position="145"/>
    </location>
    <ligand>
        <name>Zn(2+)</name>
        <dbReference type="ChEBI" id="CHEBI:29105"/>
        <label>1</label>
    </ligand>
</feature>
<comment type="similarity">
    <text evidence="5">Belongs to the metallo-dependent hydrolases superfamily. Phosphotriesterase family.</text>
</comment>
<reference evidence="6" key="1">
    <citation type="submission" date="2020-02" db="EMBL/GenBank/DDBJ databases">
        <authorList>
            <person name="Meier V. D."/>
        </authorList>
    </citation>
    <scope>NUCLEOTIDE SEQUENCE</scope>
    <source>
        <strain evidence="6">AVDCRST_MAG28</strain>
    </source>
</reference>
<gene>
    <name evidence="6" type="ORF">AVDCRST_MAG28-3707</name>
</gene>
<evidence type="ECO:0000256" key="3">
    <source>
        <dbReference type="PIRSR" id="PIRSR601559-50"/>
    </source>
</evidence>
<sequence length="326" mass="35109">MAATVNTVTGPVSSDDLGKTLMHEHFFFGYPGYEGDSTLGPNYIEEIVATGVEVAERAKAHGVETIVDATPNDCGRDPELLREISERAEIKIICSTGYYYEGEGAPAYFKFRQGLGSAPGEVEELIMTEITSGIGNTDIKAGVVKLASSKDEISGYEEMFFAAGAKAQRETGVPIITHTQEGTMGPEQAEFLLSAGADPNRVVIGHMDGNTDVAYHIATLSHGVNIAFDRFGIQGIVGAPMDEMRTTCLIGLLGMGYSDRMILSHDTVNVWLGRPLVLPDAVAELLEGWHITHLFDDIVPVLKNAGVTDEQINGIFIENPKRIFGG</sequence>
<name>A0A6J4R3P6_9ACTN</name>
<feature type="binding site" description="via carbamate group" evidence="4">
    <location>
        <position position="145"/>
    </location>
    <ligand>
        <name>Zn(2+)</name>
        <dbReference type="ChEBI" id="CHEBI:29105"/>
        <label>2</label>
    </ligand>
</feature>
<dbReference type="Pfam" id="PF02126">
    <property type="entry name" value="PTE"/>
    <property type="match status" value="1"/>
</dbReference>